<accession>A0ABQ5XLA0</accession>
<organism evidence="2 3">
    <name type="scientific">Dyella acidisoli</name>
    <dbReference type="NCBI Taxonomy" id="1867834"/>
    <lineage>
        <taxon>Bacteria</taxon>
        <taxon>Pseudomonadati</taxon>
        <taxon>Pseudomonadota</taxon>
        <taxon>Gammaproteobacteria</taxon>
        <taxon>Lysobacterales</taxon>
        <taxon>Rhodanobacteraceae</taxon>
        <taxon>Dyella</taxon>
    </lineage>
</organism>
<name>A0ABQ5XLA0_9GAMM</name>
<comment type="caution">
    <text evidence="2">The sequence shown here is derived from an EMBL/GenBank/DDBJ whole genome shotgun (WGS) entry which is preliminary data.</text>
</comment>
<keyword evidence="3" id="KW-1185">Reference proteome</keyword>
<protein>
    <submittedName>
        <fullName evidence="2">Uncharacterized protein</fullName>
    </submittedName>
</protein>
<evidence type="ECO:0000313" key="2">
    <source>
        <dbReference type="EMBL" id="GLQ91371.1"/>
    </source>
</evidence>
<evidence type="ECO:0000313" key="3">
    <source>
        <dbReference type="Proteomes" id="UP001156670"/>
    </source>
</evidence>
<proteinExistence type="predicted"/>
<evidence type="ECO:0000256" key="1">
    <source>
        <dbReference type="SAM" id="MobiDB-lite"/>
    </source>
</evidence>
<feature type="region of interest" description="Disordered" evidence="1">
    <location>
        <begin position="1"/>
        <end position="38"/>
    </location>
</feature>
<dbReference type="Proteomes" id="UP001156670">
    <property type="component" value="Unassembled WGS sequence"/>
</dbReference>
<gene>
    <name evidence="2" type="ORF">GCM10007901_03210</name>
</gene>
<reference evidence="3" key="1">
    <citation type="journal article" date="2019" name="Int. J. Syst. Evol. Microbiol.">
        <title>The Global Catalogue of Microorganisms (GCM) 10K type strain sequencing project: providing services to taxonomists for standard genome sequencing and annotation.</title>
        <authorList>
            <consortium name="The Broad Institute Genomics Platform"/>
            <consortium name="The Broad Institute Genome Sequencing Center for Infectious Disease"/>
            <person name="Wu L."/>
            <person name="Ma J."/>
        </authorList>
    </citation>
    <scope>NUCLEOTIDE SEQUENCE [LARGE SCALE GENOMIC DNA]</scope>
    <source>
        <strain evidence="3">NBRC 111980</strain>
    </source>
</reference>
<dbReference type="EMBL" id="BSOB01000004">
    <property type="protein sequence ID" value="GLQ91371.1"/>
    <property type="molecule type" value="Genomic_DNA"/>
</dbReference>
<sequence>MVSQRCPLRIGQMRKQRDTTDQGGNVGRQHARDGTTSAMSPVTMLCLISTHGASTLQDLKE</sequence>